<dbReference type="AlphaFoldDB" id="A0A249PJD6"/>
<protein>
    <submittedName>
        <fullName evidence="2">Uncharacterized protein</fullName>
    </submittedName>
</protein>
<dbReference type="KEGG" id="esj:SJ05684_b50460"/>
<organism evidence="2 3">
    <name type="scientific">Sinorhizobium sojae CCBAU 05684</name>
    <dbReference type="NCBI Taxonomy" id="716928"/>
    <lineage>
        <taxon>Bacteria</taxon>
        <taxon>Pseudomonadati</taxon>
        <taxon>Pseudomonadota</taxon>
        <taxon>Alphaproteobacteria</taxon>
        <taxon>Hyphomicrobiales</taxon>
        <taxon>Rhizobiaceae</taxon>
        <taxon>Sinorhizobium/Ensifer group</taxon>
        <taxon>Sinorhizobium</taxon>
    </lineage>
</organism>
<reference evidence="2 3" key="1">
    <citation type="submission" date="2017-08" db="EMBL/GenBank/DDBJ databases">
        <title>Multipartite genome sequences of Sinorhizobium species nodulating soybeans.</title>
        <authorList>
            <person name="Tian C.F."/>
        </authorList>
    </citation>
    <scope>NUCLEOTIDE SEQUENCE [LARGE SCALE GENOMIC DNA]</scope>
    <source>
        <strain evidence="2 3">CCBAU 05684</strain>
        <plasmid evidence="3">psj05684b</plasmid>
    </source>
</reference>
<evidence type="ECO:0000256" key="1">
    <source>
        <dbReference type="SAM" id="MobiDB-lite"/>
    </source>
</evidence>
<keyword evidence="2" id="KW-0614">Plasmid</keyword>
<gene>
    <name evidence="2" type="ORF">SJ05684_b50460</name>
</gene>
<proteinExistence type="predicted"/>
<dbReference type="Proteomes" id="UP000217211">
    <property type="component" value="Plasmid pSJ05684b"/>
</dbReference>
<evidence type="ECO:0000313" key="3">
    <source>
        <dbReference type="Proteomes" id="UP000217211"/>
    </source>
</evidence>
<accession>A0A249PJD6</accession>
<evidence type="ECO:0000313" key="2">
    <source>
        <dbReference type="EMBL" id="ASY66028.1"/>
    </source>
</evidence>
<feature type="compositionally biased region" description="Basic and acidic residues" evidence="1">
    <location>
        <begin position="15"/>
        <end position="24"/>
    </location>
</feature>
<dbReference type="EMBL" id="CP023068">
    <property type="protein sequence ID" value="ASY66028.1"/>
    <property type="molecule type" value="Genomic_DNA"/>
</dbReference>
<geneLocation type="plasmid" evidence="3">
    <name>psj05684b</name>
</geneLocation>
<feature type="region of interest" description="Disordered" evidence="1">
    <location>
        <begin position="1"/>
        <end position="24"/>
    </location>
</feature>
<sequence>MIGQPHCGGFARLRGRPDDHDTLRHDPALALLPERLRPKRKRRIKIARLLRT</sequence>
<name>A0A249PJD6_9HYPH</name>
<keyword evidence="3" id="KW-1185">Reference proteome</keyword>